<dbReference type="EMBL" id="BTSY01000001">
    <property type="protein sequence ID" value="GMT09808.1"/>
    <property type="molecule type" value="Genomic_DNA"/>
</dbReference>
<feature type="region of interest" description="Disordered" evidence="1">
    <location>
        <begin position="1"/>
        <end position="188"/>
    </location>
</feature>
<feature type="non-terminal residue" evidence="2">
    <location>
        <position position="188"/>
    </location>
</feature>
<feature type="compositionally biased region" description="Basic and acidic residues" evidence="1">
    <location>
        <begin position="134"/>
        <end position="145"/>
    </location>
</feature>
<reference evidence="2" key="1">
    <citation type="submission" date="2023-10" db="EMBL/GenBank/DDBJ databases">
        <title>Genome assembly of Pristionchus species.</title>
        <authorList>
            <person name="Yoshida K."/>
            <person name="Sommer R.J."/>
        </authorList>
    </citation>
    <scope>NUCLEOTIDE SEQUENCE</scope>
    <source>
        <strain evidence="2">RS5133</strain>
    </source>
</reference>
<gene>
    <name evidence="2" type="ORF">PFISCL1PPCAC_1105</name>
</gene>
<feature type="compositionally biased region" description="Basic and acidic residues" evidence="1">
    <location>
        <begin position="100"/>
        <end position="126"/>
    </location>
</feature>
<feature type="compositionally biased region" description="Pro residues" evidence="1">
    <location>
        <begin position="146"/>
        <end position="156"/>
    </location>
</feature>
<feature type="compositionally biased region" description="Polar residues" evidence="1">
    <location>
        <begin position="63"/>
        <end position="78"/>
    </location>
</feature>
<dbReference type="Proteomes" id="UP001432322">
    <property type="component" value="Unassembled WGS sequence"/>
</dbReference>
<evidence type="ECO:0000313" key="2">
    <source>
        <dbReference type="EMBL" id="GMT09808.1"/>
    </source>
</evidence>
<evidence type="ECO:0000256" key="1">
    <source>
        <dbReference type="SAM" id="MobiDB-lite"/>
    </source>
</evidence>
<evidence type="ECO:0000313" key="3">
    <source>
        <dbReference type="Proteomes" id="UP001432322"/>
    </source>
</evidence>
<name>A0AAV5UUE4_9BILA</name>
<sequence length="188" mass="20594">LRDRRSLPSLGERAMSQYETLDNMNKAAPKPPPKDDAPKEQSAKDSKASKKNDKTDADDPTKETTAGSCEPTNQNGPQVDQIVMIFPGQPQPPTNWQDQKLSEKSAKPLGDDFEISKTDAEGRTEVTAKSQKPAPKEEKPKEEPKPAPPVPPPPPQQIVVKIEQPKTQPTSSDPPKSEEAPKKKKCCP</sequence>
<keyword evidence="3" id="KW-1185">Reference proteome</keyword>
<feature type="compositionally biased region" description="Basic and acidic residues" evidence="1">
    <location>
        <begin position="32"/>
        <end position="62"/>
    </location>
</feature>
<accession>A0AAV5UUE4</accession>
<comment type="caution">
    <text evidence="2">The sequence shown here is derived from an EMBL/GenBank/DDBJ whole genome shotgun (WGS) entry which is preliminary data.</text>
</comment>
<protein>
    <submittedName>
        <fullName evidence="2">Uncharacterized protein</fullName>
    </submittedName>
</protein>
<dbReference type="AlphaFoldDB" id="A0AAV5UUE4"/>
<organism evidence="2 3">
    <name type="scientific">Pristionchus fissidentatus</name>
    <dbReference type="NCBI Taxonomy" id="1538716"/>
    <lineage>
        <taxon>Eukaryota</taxon>
        <taxon>Metazoa</taxon>
        <taxon>Ecdysozoa</taxon>
        <taxon>Nematoda</taxon>
        <taxon>Chromadorea</taxon>
        <taxon>Rhabditida</taxon>
        <taxon>Rhabditina</taxon>
        <taxon>Diplogasteromorpha</taxon>
        <taxon>Diplogasteroidea</taxon>
        <taxon>Neodiplogasteridae</taxon>
        <taxon>Pristionchus</taxon>
    </lineage>
</organism>
<proteinExistence type="predicted"/>
<feature type="non-terminal residue" evidence="2">
    <location>
        <position position="1"/>
    </location>
</feature>